<dbReference type="EMBL" id="FOME01000007">
    <property type="protein sequence ID" value="SFD89773.1"/>
    <property type="molecule type" value="Genomic_DNA"/>
</dbReference>
<dbReference type="Proteomes" id="UP000199690">
    <property type="component" value="Unassembled WGS sequence"/>
</dbReference>
<evidence type="ECO:0000313" key="4">
    <source>
        <dbReference type="Proteomes" id="UP000236729"/>
    </source>
</evidence>
<protein>
    <submittedName>
        <fullName evidence="1">Uncharacterized protein</fullName>
    </submittedName>
</protein>
<dbReference type="Proteomes" id="UP000236729">
    <property type="component" value="Unassembled WGS sequence"/>
</dbReference>
<name>A0A1H6DZS9_9PSEU</name>
<evidence type="ECO:0000313" key="3">
    <source>
        <dbReference type="Proteomes" id="UP000199690"/>
    </source>
</evidence>
<accession>A0A1H6DZS9</accession>
<accession>A0A1I1W8N6</accession>
<keyword evidence="3" id="KW-1185">Reference proteome</keyword>
<reference evidence="1" key="1">
    <citation type="submission" date="2016-10" db="EMBL/GenBank/DDBJ databases">
        <authorList>
            <person name="de Groot N.N."/>
        </authorList>
    </citation>
    <scope>NUCLEOTIDE SEQUENCE [LARGE SCALE GENOMIC DNA]</scope>
    <source>
        <strain evidence="1">ATCC 20501</strain>
    </source>
</reference>
<organism evidence="1 4">
    <name type="scientific">Saccharopolyspora kobensis</name>
    <dbReference type="NCBI Taxonomy" id="146035"/>
    <lineage>
        <taxon>Bacteria</taxon>
        <taxon>Bacillati</taxon>
        <taxon>Actinomycetota</taxon>
        <taxon>Actinomycetes</taxon>
        <taxon>Pseudonocardiales</taxon>
        <taxon>Pseudonocardiaceae</taxon>
        <taxon>Saccharopolyspora</taxon>
    </lineage>
</organism>
<dbReference type="RefSeq" id="WP_093354141.1">
    <property type="nucleotide sequence ID" value="NZ_FNVB01000008.1"/>
</dbReference>
<evidence type="ECO:0000313" key="1">
    <source>
        <dbReference type="EMBL" id="SEG90236.1"/>
    </source>
</evidence>
<dbReference type="AlphaFoldDB" id="A0A1H6DZS9"/>
<evidence type="ECO:0000313" key="2">
    <source>
        <dbReference type="EMBL" id="SFD89773.1"/>
    </source>
</evidence>
<reference evidence="3 4" key="2">
    <citation type="submission" date="2016-10" db="EMBL/GenBank/DDBJ databases">
        <authorList>
            <person name="Varghese N."/>
            <person name="Submissions S."/>
        </authorList>
    </citation>
    <scope>NUCLEOTIDE SEQUENCE [LARGE SCALE GENOMIC DNA]</scope>
    <source>
        <strain evidence="4">ATCC 20501</strain>
        <strain evidence="2 3">CGMCC 4.3529</strain>
    </source>
</reference>
<dbReference type="EMBL" id="FNVB01000008">
    <property type="protein sequence ID" value="SEG90236.1"/>
    <property type="molecule type" value="Genomic_DNA"/>
</dbReference>
<gene>
    <name evidence="1" type="ORF">SAMN02982929_05178</name>
    <name evidence="2" type="ORF">SAMN05216506_107152</name>
</gene>
<proteinExistence type="predicted"/>
<sequence>MNGGLPSELRELRELFRSSDPVPERALAGAYAAMSRRMGYQDADSLRLIGDSAESSAKVRSIGPAEPRVLTFAMPGRVLELDLAPVAEDRYQVSGLVLNRAGGTPPTGDVVLRHRSGECTGALDEHGAFRVPDVPRGPLSVVFRPLRSAPAVADWLVC</sequence>